<dbReference type="Proteomes" id="UP000188181">
    <property type="component" value="Chromosome"/>
</dbReference>
<accession>A0A1Q2MH41</accession>
<dbReference type="EMBL" id="CP019646">
    <property type="protein sequence ID" value="AQQ71582.1"/>
    <property type="molecule type" value="Genomic_DNA"/>
</dbReference>
<gene>
    <name evidence="6" type="primary">atsA_29</name>
    <name evidence="6" type="ORF">SMSP2_01958</name>
</gene>
<reference evidence="7" key="1">
    <citation type="submission" date="2017-02" db="EMBL/GenBank/DDBJ databases">
        <title>Comparative genomics and description of representatives of a novel lineage of planctomycetes thriving in anoxic sediments.</title>
        <authorList>
            <person name="Spring S."/>
            <person name="Bunk B."/>
            <person name="Sproer C."/>
        </authorList>
    </citation>
    <scope>NUCLEOTIDE SEQUENCE [LARGE SCALE GENOMIC DNA]</scope>
    <source>
        <strain evidence="7">SM-Chi-D1</strain>
    </source>
</reference>
<sequence length="590" mass="67531">MQAPFLERLPMKSLTRREFVRGFSLFGTALYLGARDAAAAAFRPAKEKTPNIIVILTDDSGYTDLGCYGGEIHTPNIDSLARNGMRFTNFYSAGRCSPTRASLLTGRDSAHAGFAAGTLGGWQWEMKRPSYRARLAYNLPTIPELLGQRGYHTMMAGKWHLGGSLMKDSPARRQLWKKLHPGWELTPQEMEADFNALPMQRGFDRYFGLIEGENHFFFTPEEQHNYLDGNKPARLNYDQTYSMHCHYEDENRYPYTPNHGKTAKAFYATDGVTDRALDMLKDTSGSDKPFFMYLAYRAPHMPLQAPQELVDKYMPLYEDMETVEKKRVEGLKREKLLPENTDYRKYFHTRKFPGEQEKKEYQLRLALHAAMLEKVDQNVGRLTRLLKEQGQLDNTLILYFSDNGAAAHVGDMMNKPYYGCKALMWEGGTKTHCIAHWPARVKPGLINHTICHVYDIMPTCLTLAGGSYPDEFHGQKTEPLDGRDISGVFDGKDLPPAEYMFFNDKGQQGCIYKGRWKLLIEPGWYVHTSKTEETVYELYDLENDPAETTDISQKKPELAARLTAECDKWQKKCGIVDYSEILDTRPNHTQ</sequence>
<dbReference type="EC" id="3.1.6.1" evidence="6"/>
<evidence type="ECO:0000313" key="6">
    <source>
        <dbReference type="EMBL" id="AQQ71582.1"/>
    </source>
</evidence>
<dbReference type="InterPro" id="IPR017850">
    <property type="entry name" value="Alkaline_phosphatase_core_sf"/>
</dbReference>
<dbReference type="Gene3D" id="3.30.1120.10">
    <property type="match status" value="1"/>
</dbReference>
<dbReference type="Gene3D" id="3.40.720.10">
    <property type="entry name" value="Alkaline Phosphatase, subunit A"/>
    <property type="match status" value="1"/>
</dbReference>
<dbReference type="STRING" id="1851148.SMSP2_01958"/>
<dbReference type="Pfam" id="PF00884">
    <property type="entry name" value="Sulfatase"/>
    <property type="match status" value="1"/>
</dbReference>
<keyword evidence="3 6" id="KW-0378">Hydrolase</keyword>
<evidence type="ECO:0000256" key="4">
    <source>
        <dbReference type="ARBA" id="ARBA00022837"/>
    </source>
</evidence>
<evidence type="ECO:0000259" key="5">
    <source>
        <dbReference type="Pfam" id="PF00884"/>
    </source>
</evidence>
<evidence type="ECO:0000256" key="3">
    <source>
        <dbReference type="ARBA" id="ARBA00022801"/>
    </source>
</evidence>
<evidence type="ECO:0000256" key="2">
    <source>
        <dbReference type="ARBA" id="ARBA00022723"/>
    </source>
</evidence>
<keyword evidence="7" id="KW-1185">Reference proteome</keyword>
<dbReference type="GO" id="GO:0046872">
    <property type="term" value="F:metal ion binding"/>
    <property type="evidence" value="ECO:0007669"/>
    <property type="project" value="UniProtKB-KW"/>
</dbReference>
<evidence type="ECO:0000256" key="1">
    <source>
        <dbReference type="ARBA" id="ARBA00008779"/>
    </source>
</evidence>
<dbReference type="InterPro" id="IPR050738">
    <property type="entry name" value="Sulfatase"/>
</dbReference>
<dbReference type="InterPro" id="IPR000917">
    <property type="entry name" value="Sulfatase_N"/>
</dbReference>
<keyword evidence="4" id="KW-0106">Calcium</keyword>
<dbReference type="AlphaFoldDB" id="A0A1Q2MH41"/>
<dbReference type="PANTHER" id="PTHR42693">
    <property type="entry name" value="ARYLSULFATASE FAMILY MEMBER"/>
    <property type="match status" value="1"/>
</dbReference>
<dbReference type="GO" id="GO:0004065">
    <property type="term" value="F:arylsulfatase activity"/>
    <property type="evidence" value="ECO:0007669"/>
    <property type="project" value="UniProtKB-EC"/>
</dbReference>
<keyword evidence="2" id="KW-0479">Metal-binding</keyword>
<dbReference type="SUPFAM" id="SSF53649">
    <property type="entry name" value="Alkaline phosphatase-like"/>
    <property type="match status" value="1"/>
</dbReference>
<dbReference type="PROSITE" id="PS00149">
    <property type="entry name" value="SULFATASE_2"/>
    <property type="match status" value="1"/>
</dbReference>
<organism evidence="6 7">
    <name type="scientific">Limihaloglobus sulfuriphilus</name>
    <dbReference type="NCBI Taxonomy" id="1851148"/>
    <lineage>
        <taxon>Bacteria</taxon>
        <taxon>Pseudomonadati</taxon>
        <taxon>Planctomycetota</taxon>
        <taxon>Phycisphaerae</taxon>
        <taxon>Sedimentisphaerales</taxon>
        <taxon>Sedimentisphaeraceae</taxon>
        <taxon>Limihaloglobus</taxon>
    </lineage>
</organism>
<proteinExistence type="inferred from homology"/>
<evidence type="ECO:0000313" key="7">
    <source>
        <dbReference type="Proteomes" id="UP000188181"/>
    </source>
</evidence>
<protein>
    <submittedName>
        <fullName evidence="6">Arylsulfatase</fullName>
        <ecNumber evidence="6">3.1.6.1</ecNumber>
    </submittedName>
</protein>
<comment type="similarity">
    <text evidence="1">Belongs to the sulfatase family.</text>
</comment>
<dbReference type="KEGG" id="pbas:SMSP2_01958"/>
<dbReference type="InterPro" id="IPR024607">
    <property type="entry name" value="Sulfatase_CS"/>
</dbReference>
<name>A0A1Q2MH41_9BACT</name>
<dbReference type="PANTHER" id="PTHR42693:SF53">
    <property type="entry name" value="ENDO-4-O-SULFATASE"/>
    <property type="match status" value="1"/>
</dbReference>
<feature type="domain" description="Sulfatase N-terminal" evidence="5">
    <location>
        <begin position="50"/>
        <end position="465"/>
    </location>
</feature>